<dbReference type="STRING" id="1640674.SAMN05216323_11294"/>
<name>A0A1G6TP91_9BACT</name>
<gene>
    <name evidence="2" type="ORF">SAMN05216323_11294</name>
</gene>
<keyword evidence="1" id="KW-0812">Transmembrane</keyword>
<evidence type="ECO:0000256" key="1">
    <source>
        <dbReference type="SAM" id="Phobius"/>
    </source>
</evidence>
<organism evidence="2 3">
    <name type="scientific">Williamwhitmania taraxaci</name>
    <dbReference type="NCBI Taxonomy" id="1640674"/>
    <lineage>
        <taxon>Bacteria</taxon>
        <taxon>Pseudomonadati</taxon>
        <taxon>Bacteroidota</taxon>
        <taxon>Bacteroidia</taxon>
        <taxon>Bacteroidales</taxon>
        <taxon>Williamwhitmaniaceae</taxon>
        <taxon>Williamwhitmania</taxon>
    </lineage>
</organism>
<accession>A0A1G6TP91</accession>
<dbReference type="RefSeq" id="WP_092441038.1">
    <property type="nucleotide sequence ID" value="NZ_FMYP01000129.1"/>
</dbReference>
<keyword evidence="3" id="KW-1185">Reference proteome</keyword>
<reference evidence="2 3" key="1">
    <citation type="submission" date="2016-09" db="EMBL/GenBank/DDBJ databases">
        <authorList>
            <person name="Capua I."/>
            <person name="De Benedictis P."/>
            <person name="Joannis T."/>
            <person name="Lombin L.H."/>
            <person name="Cattoli G."/>
        </authorList>
    </citation>
    <scope>NUCLEOTIDE SEQUENCE [LARGE SCALE GENOMIC DNA]</scope>
    <source>
        <strain evidence="2 3">A7P-90m</strain>
    </source>
</reference>
<keyword evidence="1" id="KW-0472">Membrane</keyword>
<evidence type="ECO:0000313" key="2">
    <source>
        <dbReference type="EMBL" id="SDD30870.1"/>
    </source>
</evidence>
<dbReference type="AlphaFoldDB" id="A0A1G6TP91"/>
<evidence type="ECO:0008006" key="4">
    <source>
        <dbReference type="Google" id="ProtNLM"/>
    </source>
</evidence>
<dbReference type="EMBL" id="FMYP01000129">
    <property type="protein sequence ID" value="SDD30870.1"/>
    <property type="molecule type" value="Genomic_DNA"/>
</dbReference>
<proteinExistence type="predicted"/>
<protein>
    <recommendedName>
        <fullName evidence="4">RING-type E3 ubiquitin transferase</fullName>
    </recommendedName>
</protein>
<feature type="transmembrane region" description="Helical" evidence="1">
    <location>
        <begin position="6"/>
        <end position="26"/>
    </location>
</feature>
<keyword evidence="1" id="KW-1133">Transmembrane helix</keyword>
<evidence type="ECO:0000313" key="3">
    <source>
        <dbReference type="Proteomes" id="UP000199452"/>
    </source>
</evidence>
<sequence length="225" mass="24796">MDPKPLIFIGVALVIAGIAFSSNYFSKKAIVKRKLKKATGRKISDFISGDIAKVVGKVEYAGKPLTAPLSGRACAYYYVLIEERVSNGKSSHWRKLIEEEVAGSFVVRDGRSCAHISCEKVKSYLVEDREYSSGFGNDATEVLEKYLNDRGEKSEGFLGMNKAIRYKEGVLEEGELIAAIGRGEWMNASQVQLPDSFGRVLVLSSTEEEPIYLSDDPDTVSTTYA</sequence>
<dbReference type="Proteomes" id="UP000199452">
    <property type="component" value="Unassembled WGS sequence"/>
</dbReference>
<dbReference type="OrthoDB" id="1116096at2"/>